<reference evidence="27" key="2">
    <citation type="journal article" date="2007" name="PLoS Biol.">
        <title>Survey sequencing and comparative analysis of the elephant shark (Callorhinchus milii) genome.</title>
        <authorList>
            <person name="Venkatesh B."/>
            <person name="Kirkness E.F."/>
            <person name="Loh Y.H."/>
            <person name="Halpern A.L."/>
            <person name="Lee A.P."/>
            <person name="Johnson J."/>
            <person name="Dandona N."/>
            <person name="Viswanathan L.D."/>
            <person name="Tay A."/>
            <person name="Venter J.C."/>
            <person name="Strausberg R.L."/>
            <person name="Brenner S."/>
        </authorList>
    </citation>
    <scope>NUCLEOTIDE SEQUENCE [LARGE SCALE GENOMIC DNA]</scope>
</reference>
<evidence type="ECO:0000256" key="10">
    <source>
        <dbReference type="ARBA" id="ARBA00022989"/>
    </source>
</evidence>
<keyword evidence="9" id="KW-0735">Signal-anchor</keyword>
<feature type="domain" description="LNR" evidence="24">
    <location>
        <begin position="437"/>
        <end position="472"/>
    </location>
</feature>
<evidence type="ECO:0000256" key="5">
    <source>
        <dbReference type="ARBA" id="ARBA00022692"/>
    </source>
</evidence>
<keyword evidence="27" id="KW-1185">Reference proteome</keyword>
<dbReference type="Pfam" id="PF11380">
    <property type="entry name" value="Stealth_CR2"/>
    <property type="match status" value="1"/>
</dbReference>
<evidence type="ECO:0000256" key="11">
    <source>
        <dbReference type="ARBA" id="ARBA00023034"/>
    </source>
</evidence>
<comment type="subcellular location">
    <subcellularLocation>
        <location evidence="2">Golgi apparatus membrane</location>
        <topology evidence="2">Single-pass type I membrane protein</topology>
    </subcellularLocation>
    <subcellularLocation>
        <location evidence="1">Golgi apparatus membrane</location>
        <topology evidence="1">Single-pass type II membrane protein</topology>
    </subcellularLocation>
</comment>
<dbReference type="Pfam" id="PF17103">
    <property type="entry name" value="Stealth_CR4"/>
    <property type="match status" value="1"/>
</dbReference>
<evidence type="ECO:0000256" key="12">
    <source>
        <dbReference type="ARBA" id="ARBA00023136"/>
    </source>
</evidence>
<dbReference type="InterPro" id="IPR002048">
    <property type="entry name" value="EF_hand_dom"/>
</dbReference>
<dbReference type="Pfam" id="PF06464">
    <property type="entry name" value="DMAP_binding"/>
    <property type="match status" value="1"/>
</dbReference>
<dbReference type="PANTHER" id="PTHR24045">
    <property type="match status" value="1"/>
</dbReference>
<evidence type="ECO:0000256" key="6">
    <source>
        <dbReference type="ARBA" id="ARBA00022723"/>
    </source>
</evidence>
<keyword evidence="13" id="KW-1015">Disulfide bond</keyword>
<proteinExistence type="inferred from homology"/>
<comment type="catalytic activity">
    <reaction evidence="15">
        <text>N(4)-[alpha-D-mannosyl-(1-&gt;2)-alpha-D-mannosyl-(glycan)]-L-asparaginyl-[protein] + UDP-N-acetyl-alpha-D-glucosamine = N(4)-[6-(N-acetyl-alpha-D-glucosaminyl-1-phospho)-alpha-D-mannosyl-(1-&gt;2)-alpha-D-mannosyl-(glycan)]-L-asparaginyl-[protein] + UMP + H(+)</text>
        <dbReference type="Rhea" id="RHEA:13581"/>
        <dbReference type="Rhea" id="RHEA-COMP:14507"/>
        <dbReference type="Rhea" id="RHEA-COMP:14508"/>
        <dbReference type="ChEBI" id="CHEBI:15378"/>
        <dbReference type="ChEBI" id="CHEBI:57705"/>
        <dbReference type="ChEBI" id="CHEBI:57865"/>
        <dbReference type="ChEBI" id="CHEBI:140357"/>
        <dbReference type="ChEBI" id="CHEBI:140369"/>
        <dbReference type="EC" id="2.7.8.17"/>
    </reaction>
</comment>
<evidence type="ECO:0000256" key="21">
    <source>
        <dbReference type="ARBA" id="ARBA00082117"/>
    </source>
</evidence>
<keyword evidence="14" id="KW-0325">Glycoprotein</keyword>
<dbReference type="PANTHER" id="PTHR24045:SF0">
    <property type="entry name" value="N-ACETYLGLUCOSAMINE-1-PHOSPHOTRANSFERASE SUBUNITS ALPHA_BETA"/>
    <property type="match status" value="1"/>
</dbReference>
<name>A0A4W3IHN3_CALMI</name>
<dbReference type="FunFam" id="3.30.300.320:FF:000002">
    <property type="entry name" value="N-acetylglucosamine-1-phosphotransferase subunits alpha/beta isoform X1"/>
    <property type="match status" value="1"/>
</dbReference>
<feature type="transmembrane region" description="Helical" evidence="22">
    <location>
        <begin position="22"/>
        <end position="42"/>
    </location>
</feature>
<evidence type="ECO:0000313" key="26">
    <source>
        <dbReference type="Ensembl" id="ENSCMIP00000026238.1"/>
    </source>
</evidence>
<keyword evidence="4" id="KW-0808">Transferase</keyword>
<keyword evidence="8" id="KW-0106">Calcium</keyword>
<evidence type="ECO:0000256" key="18">
    <source>
        <dbReference type="ARBA" id="ARBA00070893"/>
    </source>
</evidence>
<protein>
    <recommendedName>
        <fullName evidence="18">N-acetylglucosamine-1-phosphotransferase subunits alpha/beta</fullName>
        <ecNumber evidence="17">2.7.8.17</ecNumber>
    </recommendedName>
    <alternativeName>
        <fullName evidence="21">GlcNAc-1-phosphotransferase subunits alpha/beta</fullName>
    </alternativeName>
    <alternativeName>
        <fullName evidence="20">Stealth protein GNPTAB</fullName>
    </alternativeName>
    <alternativeName>
        <fullName evidence="19">UDP-N-acetylglucosamine-1-phosphotransferase subunits alpha/beta</fullName>
    </alternativeName>
</protein>
<evidence type="ECO:0000256" key="15">
    <source>
        <dbReference type="ARBA" id="ARBA00050775"/>
    </source>
</evidence>
<reference evidence="26" key="4">
    <citation type="submission" date="2025-08" db="UniProtKB">
        <authorList>
            <consortium name="Ensembl"/>
        </authorList>
    </citation>
    <scope>IDENTIFICATION</scope>
</reference>
<feature type="domain" description="EF-hand" evidence="23">
    <location>
        <begin position="929"/>
        <end position="964"/>
    </location>
</feature>
<dbReference type="InterPro" id="IPR047141">
    <property type="entry name" value="Stealth"/>
</dbReference>
<dbReference type="PROSITE" id="PS50222">
    <property type="entry name" value="EF_HAND_2"/>
    <property type="match status" value="1"/>
</dbReference>
<evidence type="ECO:0000256" key="14">
    <source>
        <dbReference type="ARBA" id="ARBA00023180"/>
    </source>
</evidence>
<dbReference type="SMART" id="SM01137">
    <property type="entry name" value="DMAP_binding"/>
    <property type="match status" value="1"/>
</dbReference>
<keyword evidence="10 22" id="KW-1133">Transmembrane helix</keyword>
<dbReference type="Proteomes" id="UP000314986">
    <property type="component" value="Unassembled WGS sequence"/>
</dbReference>
<gene>
    <name evidence="26" type="primary">gnptab</name>
</gene>
<dbReference type="GeneTree" id="ENSGT00390000006747"/>
<keyword evidence="11" id="KW-0333">Golgi apparatus</keyword>
<dbReference type="Pfam" id="PF17101">
    <property type="entry name" value="Stealth_CR1"/>
    <property type="match status" value="1"/>
</dbReference>
<accession>A0A4W3IHN3</accession>
<dbReference type="CDD" id="cd21599">
    <property type="entry name" value="RRM1_GNPTAB"/>
    <property type="match status" value="1"/>
</dbReference>
<evidence type="ECO:0000256" key="19">
    <source>
        <dbReference type="ARBA" id="ARBA00078196"/>
    </source>
</evidence>
<evidence type="ECO:0000256" key="8">
    <source>
        <dbReference type="ARBA" id="ARBA00022837"/>
    </source>
</evidence>
<keyword evidence="5 22" id="KW-0812">Transmembrane</keyword>
<dbReference type="GO" id="GO:0003976">
    <property type="term" value="F:UDP-N-acetylglucosamine-lysosomal-enzyme N-acetylglucosaminephosphotransferase activity"/>
    <property type="evidence" value="ECO:0007669"/>
    <property type="project" value="UniProtKB-EC"/>
</dbReference>
<evidence type="ECO:0000259" key="23">
    <source>
        <dbReference type="PROSITE" id="PS50222"/>
    </source>
</evidence>
<evidence type="ECO:0000256" key="13">
    <source>
        <dbReference type="ARBA" id="ARBA00023157"/>
    </source>
</evidence>
<dbReference type="InterPro" id="IPR031358">
    <property type="entry name" value="Stealth_CR1"/>
</dbReference>
<dbReference type="InterPro" id="IPR010506">
    <property type="entry name" value="DMAP1-bd"/>
</dbReference>
<evidence type="ECO:0000256" key="22">
    <source>
        <dbReference type="SAM" id="Phobius"/>
    </source>
</evidence>
<feature type="domain" description="DMAP1-binding" evidence="25">
    <location>
        <begin position="690"/>
        <end position="806"/>
    </location>
</feature>
<dbReference type="InterPro" id="IPR031357">
    <property type="entry name" value="Stealth_CR3"/>
</dbReference>
<dbReference type="InterPro" id="IPR000800">
    <property type="entry name" value="Notch_dom"/>
</dbReference>
<keyword evidence="6" id="KW-0479">Metal-binding</keyword>
<dbReference type="Gene3D" id="3.30.300.320">
    <property type="match status" value="1"/>
</dbReference>
<feature type="transmembrane region" description="Helical" evidence="22">
    <location>
        <begin position="1134"/>
        <end position="1159"/>
    </location>
</feature>
<dbReference type="GO" id="GO:0005509">
    <property type="term" value="F:calcium ion binding"/>
    <property type="evidence" value="ECO:0007669"/>
    <property type="project" value="InterPro"/>
</dbReference>
<comment type="function">
    <text evidence="16">Catalyzes the formation of mannose 6-phosphate (M6P) markers on high mannose type oligosaccharides in the Golgi apparatus. M6P residues are required to bind to the M6P receptors (MPR), which mediate the vesicular transport of lysosomal enzymes to the endosomal/prelysosomal compartment.</text>
</comment>
<evidence type="ECO:0000256" key="20">
    <source>
        <dbReference type="ARBA" id="ARBA00079995"/>
    </source>
</evidence>
<dbReference type="GO" id="GO:0000139">
    <property type="term" value="C:Golgi membrane"/>
    <property type="evidence" value="ECO:0007669"/>
    <property type="project" value="UniProtKB-SubCell"/>
</dbReference>
<sequence length="1180" mass="134998">MVLNSLLKLVQRQIYTCLSHRYGLYLCFGGIVLMIVSAFQFGEVVLEWSRDQYHVMFDSYRDNVAGKSFQNRLCLPMPIDVVYTWVNGTDPGLLKELHRVRQQMKEDQERLGNATEATKKSEKQPECLLSNCVKGSMLVLDPSLPANVTIKELPSLYPHFQSGKHILQIPKPKNPLSNLTVIMFDSQKDVDNALSAVQKQNDRRLAWRGYLTTDKESPGSVLLPNFAFLSGFPGSCKEVEQLRAKLPLIVTSKMKQLQLYSEAGVALLVLNDPKDFMELTKQPKKNMTIEGKELTINPIYLLWDLSTISQSKQDDDISASRFEDNEELRYSLRSVEKYAPWVRHIFIVTNGQIPSWLNLDNPRVTIVSHQDIFRNVSHLPTFSSPAIETHIHRIPGLSQKFIYLNDDVMFGKEVWPDDFYTHSNGQKVYLTWPVPNCADGCPGSWIKDGYCDKACNNSACDWDGGDCLGNLGGRIAVGGGVGVANAQLWQLNGGFPGVSYCNQGCANSWLADKFCDQACNVLACGFDAGDCGQDHFGQLYEVTLIFNQTRYILPKGEALPIFRFDSFSDKIIEASFTDNPIIRHASVANKWKTIHLIMHGSMNATSINFNLNFLDKSAKEMKMQLIIDVDTREVQKSNESTSRRTEIKPRNVTAAPSEVEVLFEEIPQELRFPKIHARPLDKVDAIPFINVSVLPANVQEELKILDTKLKDGDITVKGYNRTKALMLEPFRKLAHPFELMVAKVILPQDTGLNKIPMKIDGLLNSTIKPVIALGIERNVKYKVRGETEMKQEMDGENARLASRKLQHYKGWNAGFLPWEKHGYFQDLLEEEAKLENALEYVTDSKRMGRKLQDTFADSLRHVNKLLNSKFGFTSRKVPAHMPHMIDRIIMDDLQEIFPKEFDKTSDHKVRHPEDMQFAFSYFYYVMSALQALNLSDVFDEVDTDRSGILSDREIRTLATRIHELPLSLQDLTSLEQMLINCSKTLPTNVTQINRVHPTQEAYYDPHLPPVTKGLVINCKPITDRIHKAFKDKNKYKSEIMGEEEIAFKMIRTNVSHVVGQLDDIRRNPRKFVCLNDNIDHSHKDAPTVKAVLRDFYESLFPIASQFELSREYRNRFLHMHELQEWRAYRDKLKFWTHCVLVTLIVFTVSSFFAEQLIALKRKIFPRRRVYMNVTPDRSSV</sequence>
<dbReference type="Ensembl" id="ENSCMIT00000026666.1">
    <property type="protein sequence ID" value="ENSCMIP00000026238.1"/>
    <property type="gene ID" value="ENSCMIG00000011481.1"/>
</dbReference>
<dbReference type="PROSITE" id="PS51912">
    <property type="entry name" value="DMAP1_BIND"/>
    <property type="match status" value="1"/>
</dbReference>
<dbReference type="Pfam" id="PF18440">
    <property type="entry name" value="GlcNAc-1_reg"/>
    <property type="match status" value="1"/>
</dbReference>
<keyword evidence="12 22" id="KW-0472">Membrane</keyword>
<keyword evidence="7" id="KW-0677">Repeat</keyword>
<reference evidence="26" key="5">
    <citation type="submission" date="2025-09" db="UniProtKB">
        <authorList>
            <consortium name="Ensembl"/>
        </authorList>
    </citation>
    <scope>IDENTIFICATION</scope>
</reference>
<dbReference type="PROSITE" id="PS00018">
    <property type="entry name" value="EF_HAND_1"/>
    <property type="match status" value="1"/>
</dbReference>
<dbReference type="PROSITE" id="PS50258">
    <property type="entry name" value="LNR"/>
    <property type="match status" value="1"/>
</dbReference>
<evidence type="ECO:0000256" key="7">
    <source>
        <dbReference type="ARBA" id="ARBA00022737"/>
    </source>
</evidence>
<dbReference type="InterPro" id="IPR018247">
    <property type="entry name" value="EF_Hand_1_Ca_BS"/>
</dbReference>
<evidence type="ECO:0000259" key="25">
    <source>
        <dbReference type="PROSITE" id="PS51912"/>
    </source>
</evidence>
<dbReference type="InterPro" id="IPR021520">
    <property type="entry name" value="Stealth_CR2"/>
</dbReference>
<dbReference type="GO" id="GO:0016256">
    <property type="term" value="P:N-glycan processing to lysosome"/>
    <property type="evidence" value="ECO:0007669"/>
    <property type="project" value="TreeGrafter"/>
</dbReference>
<dbReference type="SMART" id="SM00004">
    <property type="entry name" value="NL"/>
    <property type="match status" value="2"/>
</dbReference>
<dbReference type="GO" id="GO:0046835">
    <property type="term" value="P:carbohydrate phosphorylation"/>
    <property type="evidence" value="ECO:0007669"/>
    <property type="project" value="TreeGrafter"/>
</dbReference>
<dbReference type="InterPro" id="IPR031356">
    <property type="entry name" value="Stealth_CR4"/>
</dbReference>
<evidence type="ECO:0000256" key="1">
    <source>
        <dbReference type="ARBA" id="ARBA00004323"/>
    </source>
</evidence>
<evidence type="ECO:0000256" key="3">
    <source>
        <dbReference type="ARBA" id="ARBA00007583"/>
    </source>
</evidence>
<dbReference type="Pfam" id="PF00066">
    <property type="entry name" value="Notch"/>
    <property type="match status" value="2"/>
</dbReference>
<evidence type="ECO:0000259" key="24">
    <source>
        <dbReference type="PROSITE" id="PS50258"/>
    </source>
</evidence>
<dbReference type="Pfam" id="PF17102">
    <property type="entry name" value="Stealth_CR3"/>
    <property type="match status" value="1"/>
</dbReference>
<evidence type="ECO:0000256" key="4">
    <source>
        <dbReference type="ARBA" id="ARBA00022679"/>
    </source>
</evidence>
<organism evidence="26 27">
    <name type="scientific">Callorhinchus milii</name>
    <name type="common">Ghost shark</name>
    <dbReference type="NCBI Taxonomy" id="7868"/>
    <lineage>
        <taxon>Eukaryota</taxon>
        <taxon>Metazoa</taxon>
        <taxon>Chordata</taxon>
        <taxon>Craniata</taxon>
        <taxon>Vertebrata</taxon>
        <taxon>Chondrichthyes</taxon>
        <taxon>Holocephali</taxon>
        <taxon>Chimaeriformes</taxon>
        <taxon>Callorhinchidae</taxon>
        <taxon>Callorhinchus</taxon>
    </lineage>
</organism>
<dbReference type="AlphaFoldDB" id="A0A4W3IHN3"/>
<evidence type="ECO:0000256" key="17">
    <source>
        <dbReference type="ARBA" id="ARBA00066709"/>
    </source>
</evidence>
<dbReference type="EC" id="2.7.8.17" evidence="17"/>
<reference evidence="27" key="3">
    <citation type="journal article" date="2014" name="Nature">
        <title>Elephant shark genome provides unique insights into gnathostome evolution.</title>
        <authorList>
            <consortium name="International Elephant Shark Genome Sequencing Consortium"/>
            <person name="Venkatesh B."/>
            <person name="Lee A.P."/>
            <person name="Ravi V."/>
            <person name="Maurya A.K."/>
            <person name="Lian M.M."/>
            <person name="Swann J.B."/>
            <person name="Ohta Y."/>
            <person name="Flajnik M.F."/>
            <person name="Sutoh Y."/>
            <person name="Kasahara M."/>
            <person name="Hoon S."/>
            <person name="Gangu V."/>
            <person name="Roy S.W."/>
            <person name="Irimia M."/>
            <person name="Korzh V."/>
            <person name="Kondrychyn I."/>
            <person name="Lim Z.W."/>
            <person name="Tay B.H."/>
            <person name="Tohari S."/>
            <person name="Kong K.W."/>
            <person name="Ho S."/>
            <person name="Lorente-Galdos B."/>
            <person name="Quilez J."/>
            <person name="Marques-Bonet T."/>
            <person name="Raney B.J."/>
            <person name="Ingham P.W."/>
            <person name="Tay A."/>
            <person name="Hillier L.W."/>
            <person name="Minx P."/>
            <person name="Boehm T."/>
            <person name="Wilson R.K."/>
            <person name="Brenner S."/>
            <person name="Warren W.C."/>
        </authorList>
    </citation>
    <scope>NUCLEOTIDE SEQUENCE [LARGE SCALE GENOMIC DNA]</scope>
</reference>
<comment type="similarity">
    <text evidence="3">Belongs to the stealth family.</text>
</comment>
<evidence type="ECO:0000256" key="2">
    <source>
        <dbReference type="ARBA" id="ARBA00004614"/>
    </source>
</evidence>
<reference evidence="27" key="1">
    <citation type="journal article" date="2006" name="Science">
        <title>Ancient noncoding elements conserved in the human genome.</title>
        <authorList>
            <person name="Venkatesh B."/>
            <person name="Kirkness E.F."/>
            <person name="Loh Y.H."/>
            <person name="Halpern A.L."/>
            <person name="Lee A.P."/>
            <person name="Johnson J."/>
            <person name="Dandona N."/>
            <person name="Viswanathan L.D."/>
            <person name="Tay A."/>
            <person name="Venter J.C."/>
            <person name="Strausberg R.L."/>
            <person name="Brenner S."/>
        </authorList>
    </citation>
    <scope>NUCLEOTIDE SEQUENCE [LARGE SCALE GENOMIC DNA]</scope>
</reference>
<dbReference type="InterPro" id="IPR041536">
    <property type="entry name" value="GNPTAB_reg"/>
</dbReference>
<evidence type="ECO:0000256" key="16">
    <source>
        <dbReference type="ARBA" id="ARBA00057240"/>
    </source>
</evidence>
<evidence type="ECO:0000256" key="9">
    <source>
        <dbReference type="ARBA" id="ARBA00022968"/>
    </source>
</evidence>
<dbReference type="CDD" id="cd21600">
    <property type="entry name" value="RRM2_GNPTAB"/>
    <property type="match status" value="1"/>
</dbReference>
<evidence type="ECO:0000313" key="27">
    <source>
        <dbReference type="Proteomes" id="UP000314986"/>
    </source>
</evidence>